<accession>A0A0B3RVZ6</accession>
<dbReference type="Pfam" id="PF07729">
    <property type="entry name" value="FCD"/>
    <property type="match status" value="1"/>
</dbReference>
<dbReference type="GeneID" id="66503040"/>
<comment type="caution">
    <text evidence="4">The sequence shown here is derived from an EMBL/GenBank/DDBJ whole genome shotgun (WGS) entry which is preliminary data.</text>
</comment>
<dbReference type="PATRIC" id="fig|1515334.3.peg.4635"/>
<dbReference type="InterPro" id="IPR036388">
    <property type="entry name" value="WH-like_DNA-bd_sf"/>
</dbReference>
<evidence type="ECO:0000313" key="4">
    <source>
        <dbReference type="EMBL" id="KHQ50898.1"/>
    </source>
</evidence>
<evidence type="ECO:0000256" key="3">
    <source>
        <dbReference type="ARBA" id="ARBA00023163"/>
    </source>
</evidence>
<dbReference type="OrthoDB" id="9815654at2"/>
<accession>A0A225PMF6</accession>
<dbReference type="GO" id="GO:0003700">
    <property type="term" value="F:DNA-binding transcription factor activity"/>
    <property type="evidence" value="ECO:0007669"/>
    <property type="project" value="InterPro"/>
</dbReference>
<dbReference type="AlphaFoldDB" id="A0A0B3RVZ6"/>
<evidence type="ECO:0000313" key="5">
    <source>
        <dbReference type="Proteomes" id="UP000030960"/>
    </source>
</evidence>
<dbReference type="SUPFAM" id="SSF46785">
    <property type="entry name" value="Winged helix' DNA-binding domain"/>
    <property type="match status" value="1"/>
</dbReference>
<dbReference type="SUPFAM" id="SSF48008">
    <property type="entry name" value="GntR ligand-binding domain-like"/>
    <property type="match status" value="1"/>
</dbReference>
<dbReference type="Gene3D" id="1.10.10.10">
    <property type="entry name" value="Winged helix-like DNA-binding domain superfamily/Winged helix DNA-binding domain"/>
    <property type="match status" value="1"/>
</dbReference>
<dbReference type="Gene3D" id="1.20.120.530">
    <property type="entry name" value="GntR ligand-binding domain-like"/>
    <property type="match status" value="1"/>
</dbReference>
<dbReference type="GO" id="GO:0003677">
    <property type="term" value="F:DNA binding"/>
    <property type="evidence" value="ECO:0007669"/>
    <property type="project" value="UniProtKB-KW"/>
</dbReference>
<keyword evidence="1" id="KW-0805">Transcription regulation</keyword>
<dbReference type="PROSITE" id="PS50949">
    <property type="entry name" value="HTH_GNTR"/>
    <property type="match status" value="1"/>
</dbReference>
<dbReference type="InterPro" id="IPR008920">
    <property type="entry name" value="TF_FadR/GntR_C"/>
</dbReference>
<keyword evidence="2" id="KW-0238">DNA-binding</keyword>
<dbReference type="Proteomes" id="UP000030960">
    <property type="component" value="Unassembled WGS sequence"/>
</dbReference>
<dbReference type="RefSeq" id="WP_043145482.1">
    <property type="nucleotide sequence ID" value="NZ_BMGQ01000014.1"/>
</dbReference>
<evidence type="ECO:0000256" key="2">
    <source>
        <dbReference type="ARBA" id="ARBA00023125"/>
    </source>
</evidence>
<dbReference type="PANTHER" id="PTHR43537:SF39">
    <property type="entry name" value="HTH-TYPE TRANSCRIPTIONAL REGULATOR MCBR"/>
    <property type="match status" value="1"/>
</dbReference>
<dbReference type="PANTHER" id="PTHR43537">
    <property type="entry name" value="TRANSCRIPTIONAL REGULATOR, GNTR FAMILY"/>
    <property type="match status" value="1"/>
</dbReference>
<keyword evidence="5" id="KW-1185">Reference proteome</keyword>
<organism evidence="4 5">
    <name type="scientific">Mameliella alba</name>
    <dbReference type="NCBI Taxonomy" id="561184"/>
    <lineage>
        <taxon>Bacteria</taxon>
        <taxon>Pseudomonadati</taxon>
        <taxon>Pseudomonadota</taxon>
        <taxon>Alphaproteobacteria</taxon>
        <taxon>Rhodobacterales</taxon>
        <taxon>Roseobacteraceae</taxon>
        <taxon>Mameliella</taxon>
    </lineage>
</organism>
<dbReference type="EMBL" id="JSUQ01000021">
    <property type="protein sequence ID" value="KHQ50898.1"/>
    <property type="molecule type" value="Genomic_DNA"/>
</dbReference>
<protein>
    <submittedName>
        <fullName evidence="4">GntR family transcriptional regulator</fullName>
    </submittedName>
</protein>
<gene>
    <name evidence="4" type="ORF">OA50_04610</name>
</gene>
<dbReference type="STRING" id="561184.SAMN05216376_10457"/>
<dbReference type="InterPro" id="IPR011711">
    <property type="entry name" value="GntR_C"/>
</dbReference>
<dbReference type="InterPro" id="IPR000524">
    <property type="entry name" value="Tscrpt_reg_HTH_GntR"/>
</dbReference>
<dbReference type="InterPro" id="IPR036390">
    <property type="entry name" value="WH_DNA-bd_sf"/>
</dbReference>
<dbReference type="SMART" id="SM00345">
    <property type="entry name" value="HTH_GNTR"/>
    <property type="match status" value="1"/>
</dbReference>
<keyword evidence="3" id="KW-0804">Transcription</keyword>
<evidence type="ECO:0000256" key="1">
    <source>
        <dbReference type="ARBA" id="ARBA00023015"/>
    </source>
</evidence>
<dbReference type="SMART" id="SM00895">
    <property type="entry name" value="FCD"/>
    <property type="match status" value="1"/>
</dbReference>
<reference evidence="4 5" key="1">
    <citation type="submission" date="2014-10" db="EMBL/GenBank/DDBJ databases">
        <title>Genome sequence of Ponticoccus sp. strain UMTAT08 isolated from clonal culture of toxic dinoflagellate Alexandrium tamiyavanichii.</title>
        <authorList>
            <person name="Gan H.Y."/>
            <person name="Muhd D.-D."/>
            <person name="Mohd Noor M.E."/>
            <person name="Yeong Y.S."/>
            <person name="Usup G."/>
        </authorList>
    </citation>
    <scope>NUCLEOTIDE SEQUENCE [LARGE SCALE GENOMIC DNA]</scope>
    <source>
        <strain evidence="4 5">UMTAT08</strain>
    </source>
</reference>
<accession>A0A225QK39</accession>
<dbReference type="Pfam" id="PF00392">
    <property type="entry name" value="GntR"/>
    <property type="match status" value="1"/>
</dbReference>
<sequence length="228" mass="24586">MQTGFSAPPRKSLTAHVESQLRDALIEGRLEPGTRLVTKELATSLGMSITPVREALVRFAASGVLTAEPASSFRVPVMTVASYAELGAIRKRVESLAAETAAQKMTAAQIDALEQQVQAYIEAKHTRDPHEALKENKELRFSLYAAAEMPILLQTIETLWLRAGPGFNYLFPDPGASRTEHANYEALIKALRAGDAAAAGEAICRAIDDGSERVSRALAERERQAGAG</sequence>
<name>A0A0B3RVZ6_9RHOB</name>
<proteinExistence type="predicted"/>